<comment type="caution">
    <text evidence="10">The sequence shown here is derived from an EMBL/GenBank/DDBJ whole genome shotgun (WGS) entry which is preliminary data.</text>
</comment>
<dbReference type="NCBIfam" id="TIGR00029">
    <property type="entry name" value="S20"/>
    <property type="match status" value="1"/>
</dbReference>
<feature type="compositionally biased region" description="Basic residues" evidence="9">
    <location>
        <begin position="8"/>
        <end position="20"/>
    </location>
</feature>
<protein>
    <recommendedName>
        <fullName evidence="7 8">Small ribosomal subunit protein bS20</fullName>
    </recommendedName>
</protein>
<dbReference type="PANTHER" id="PTHR33398">
    <property type="entry name" value="30S RIBOSOMAL PROTEIN S20"/>
    <property type="match status" value="1"/>
</dbReference>
<evidence type="ECO:0000313" key="10">
    <source>
        <dbReference type="EMBL" id="GMU11203.1"/>
    </source>
</evidence>
<evidence type="ECO:0000256" key="8">
    <source>
        <dbReference type="HAMAP-Rule" id="MF_00500"/>
    </source>
</evidence>
<dbReference type="Pfam" id="PF01649">
    <property type="entry name" value="Ribosomal_S20p"/>
    <property type="match status" value="1"/>
</dbReference>
<evidence type="ECO:0000256" key="7">
    <source>
        <dbReference type="ARBA" id="ARBA00035136"/>
    </source>
</evidence>
<evidence type="ECO:0000256" key="3">
    <source>
        <dbReference type="ARBA" id="ARBA00022730"/>
    </source>
</evidence>
<dbReference type="RefSeq" id="WP_338282477.1">
    <property type="nucleotide sequence ID" value="NZ_BTTX01000011.1"/>
</dbReference>
<keyword evidence="11" id="KW-1185">Reference proteome</keyword>
<feature type="region of interest" description="Disordered" evidence="9">
    <location>
        <begin position="1"/>
        <end position="21"/>
    </location>
</feature>
<dbReference type="EMBL" id="BTTX01000011">
    <property type="protein sequence ID" value="GMU11203.1"/>
    <property type="molecule type" value="Genomic_DNA"/>
</dbReference>
<evidence type="ECO:0000256" key="6">
    <source>
        <dbReference type="ARBA" id="ARBA00023274"/>
    </source>
</evidence>
<keyword evidence="4 8" id="KW-0694">RNA-binding</keyword>
<keyword evidence="6 8" id="KW-0687">Ribonucleoprotein</keyword>
<sequence>MANTKSAEKRHRQSLKRRARNVNVRTTVKDAVKSAREAIASKDGTKTTDALKAASKTLNKAASKGVLHKRTAARRISRLAKAAAKAKA</sequence>
<comment type="function">
    <text evidence="1 8">Binds directly to 16S ribosomal RNA.</text>
</comment>
<reference evidence="10 11" key="1">
    <citation type="journal article" date="2024" name="Arch. Microbiol.">
        <title>Corallococcus caeni sp. nov., a novel myxobacterium isolated from activated sludge.</title>
        <authorList>
            <person name="Tomita S."/>
            <person name="Nakai R."/>
            <person name="Kuroda K."/>
            <person name="Kurashita H."/>
            <person name="Hatamoto M."/>
            <person name="Yamaguchi T."/>
            <person name="Narihiro T."/>
        </authorList>
    </citation>
    <scope>NUCLEOTIDE SEQUENCE [LARGE SCALE GENOMIC DNA]</scope>
    <source>
        <strain evidence="10 11">NO1</strain>
    </source>
</reference>
<dbReference type="SUPFAM" id="SSF46992">
    <property type="entry name" value="Ribosomal protein S20"/>
    <property type="match status" value="1"/>
</dbReference>
<keyword evidence="3 8" id="KW-0699">rRNA-binding</keyword>
<evidence type="ECO:0000256" key="1">
    <source>
        <dbReference type="ARBA" id="ARBA00003134"/>
    </source>
</evidence>
<dbReference type="InterPro" id="IPR002583">
    <property type="entry name" value="Ribosomal_bS20"/>
</dbReference>
<organism evidence="10 11">
    <name type="scientific">Corallococcus caeni</name>
    <dbReference type="NCBI Taxonomy" id="3082388"/>
    <lineage>
        <taxon>Bacteria</taxon>
        <taxon>Pseudomonadati</taxon>
        <taxon>Myxococcota</taxon>
        <taxon>Myxococcia</taxon>
        <taxon>Myxococcales</taxon>
        <taxon>Cystobacterineae</taxon>
        <taxon>Myxococcaceae</taxon>
        <taxon>Corallococcus</taxon>
    </lineage>
</organism>
<evidence type="ECO:0000256" key="2">
    <source>
        <dbReference type="ARBA" id="ARBA00007634"/>
    </source>
</evidence>
<evidence type="ECO:0000256" key="4">
    <source>
        <dbReference type="ARBA" id="ARBA00022884"/>
    </source>
</evidence>
<dbReference type="PANTHER" id="PTHR33398:SF1">
    <property type="entry name" value="SMALL RIBOSOMAL SUBUNIT PROTEIN BS20C"/>
    <property type="match status" value="1"/>
</dbReference>
<dbReference type="GO" id="GO:0005840">
    <property type="term" value="C:ribosome"/>
    <property type="evidence" value="ECO:0007669"/>
    <property type="project" value="UniProtKB-KW"/>
</dbReference>
<proteinExistence type="inferred from homology"/>
<dbReference type="Gene3D" id="1.20.58.110">
    <property type="entry name" value="Ribosomal protein S20"/>
    <property type="match status" value="1"/>
</dbReference>
<name>A0ABQ6R5W9_9BACT</name>
<evidence type="ECO:0000256" key="5">
    <source>
        <dbReference type="ARBA" id="ARBA00022980"/>
    </source>
</evidence>
<comment type="similarity">
    <text evidence="2 8">Belongs to the bacterial ribosomal protein bS20 family.</text>
</comment>
<dbReference type="HAMAP" id="MF_00500">
    <property type="entry name" value="Ribosomal_bS20"/>
    <property type="match status" value="1"/>
</dbReference>
<gene>
    <name evidence="8 10" type="primary">rpsT</name>
    <name evidence="10" type="ORF">ASNO1_74570</name>
</gene>
<evidence type="ECO:0000313" key="11">
    <source>
        <dbReference type="Proteomes" id="UP001342631"/>
    </source>
</evidence>
<keyword evidence="5 8" id="KW-0689">Ribosomal protein</keyword>
<accession>A0ABQ6R5W9</accession>
<dbReference type="InterPro" id="IPR036510">
    <property type="entry name" value="Ribosomal_bS20_sf"/>
</dbReference>
<evidence type="ECO:0000256" key="9">
    <source>
        <dbReference type="SAM" id="MobiDB-lite"/>
    </source>
</evidence>
<dbReference type="Proteomes" id="UP001342631">
    <property type="component" value="Unassembled WGS sequence"/>
</dbReference>